<evidence type="ECO:0000256" key="1">
    <source>
        <dbReference type="HAMAP-Rule" id="MF_00122"/>
    </source>
</evidence>
<keyword evidence="1" id="KW-0547">Nucleotide-binding</keyword>
<keyword evidence="1" id="KW-0648">Protein biosynthesis</keyword>
<keyword evidence="1" id="KW-0067">ATP-binding</keyword>
<dbReference type="Gene3D" id="1.10.20.60">
    <property type="entry name" value="Glu-tRNAGln amidotransferase C subunit, N-terminal domain"/>
    <property type="match status" value="1"/>
</dbReference>
<dbReference type="PANTHER" id="PTHR15004:SF0">
    <property type="entry name" value="GLUTAMYL-TRNA(GLN) AMIDOTRANSFERASE SUBUNIT C, MITOCHONDRIAL"/>
    <property type="match status" value="1"/>
</dbReference>
<comment type="catalytic activity">
    <reaction evidence="1">
        <text>L-aspartyl-tRNA(Asn) + L-glutamine + ATP + H2O = L-asparaginyl-tRNA(Asn) + L-glutamate + ADP + phosphate + 2 H(+)</text>
        <dbReference type="Rhea" id="RHEA:14513"/>
        <dbReference type="Rhea" id="RHEA-COMP:9674"/>
        <dbReference type="Rhea" id="RHEA-COMP:9677"/>
        <dbReference type="ChEBI" id="CHEBI:15377"/>
        <dbReference type="ChEBI" id="CHEBI:15378"/>
        <dbReference type="ChEBI" id="CHEBI:29985"/>
        <dbReference type="ChEBI" id="CHEBI:30616"/>
        <dbReference type="ChEBI" id="CHEBI:43474"/>
        <dbReference type="ChEBI" id="CHEBI:58359"/>
        <dbReference type="ChEBI" id="CHEBI:78515"/>
        <dbReference type="ChEBI" id="CHEBI:78516"/>
        <dbReference type="ChEBI" id="CHEBI:456216"/>
    </reaction>
</comment>
<dbReference type="HAMAP" id="MF_00122">
    <property type="entry name" value="GatC"/>
    <property type="match status" value="1"/>
</dbReference>
<dbReference type="SUPFAM" id="SSF141000">
    <property type="entry name" value="Glu-tRNAGln amidotransferase C subunit"/>
    <property type="match status" value="1"/>
</dbReference>
<dbReference type="GO" id="GO:0006450">
    <property type="term" value="P:regulation of translational fidelity"/>
    <property type="evidence" value="ECO:0007669"/>
    <property type="project" value="InterPro"/>
</dbReference>
<comment type="catalytic activity">
    <reaction evidence="1">
        <text>L-glutamyl-tRNA(Gln) + L-glutamine + ATP + H2O = L-glutaminyl-tRNA(Gln) + L-glutamate + ADP + phosphate + H(+)</text>
        <dbReference type="Rhea" id="RHEA:17521"/>
        <dbReference type="Rhea" id="RHEA-COMP:9681"/>
        <dbReference type="Rhea" id="RHEA-COMP:9684"/>
        <dbReference type="ChEBI" id="CHEBI:15377"/>
        <dbReference type="ChEBI" id="CHEBI:15378"/>
        <dbReference type="ChEBI" id="CHEBI:29985"/>
        <dbReference type="ChEBI" id="CHEBI:30616"/>
        <dbReference type="ChEBI" id="CHEBI:43474"/>
        <dbReference type="ChEBI" id="CHEBI:58359"/>
        <dbReference type="ChEBI" id="CHEBI:78520"/>
        <dbReference type="ChEBI" id="CHEBI:78521"/>
        <dbReference type="ChEBI" id="CHEBI:456216"/>
    </reaction>
</comment>
<comment type="similarity">
    <text evidence="1">Belongs to the GatC family.</text>
</comment>
<sequence>MAIEHADVLRAAHLARLGINSDAEAAGYVDDLSRILEMVDRLQAVDTQGIEPLSHPLDTTQRLRADEVTEENQRERFQACAPATAEGLYLVPRVVE</sequence>
<name>A0AB74UGD7_9GAMM</name>
<comment type="subunit">
    <text evidence="1">Heterotrimer of A, B and C subunits.</text>
</comment>
<dbReference type="GO" id="GO:0005524">
    <property type="term" value="F:ATP binding"/>
    <property type="evidence" value="ECO:0007669"/>
    <property type="project" value="UniProtKB-KW"/>
</dbReference>
<organism evidence="2">
    <name type="scientific">Salinicola endophyticus</name>
    <dbReference type="NCBI Taxonomy" id="1949083"/>
    <lineage>
        <taxon>Bacteria</taxon>
        <taxon>Pseudomonadati</taxon>
        <taxon>Pseudomonadota</taxon>
        <taxon>Gammaproteobacteria</taxon>
        <taxon>Oceanospirillales</taxon>
        <taxon>Halomonadaceae</taxon>
        <taxon>Salinicola</taxon>
    </lineage>
</organism>
<accession>A0AB74UGD7</accession>
<dbReference type="Pfam" id="PF02686">
    <property type="entry name" value="GatC"/>
    <property type="match status" value="1"/>
</dbReference>
<dbReference type="InterPro" id="IPR036113">
    <property type="entry name" value="Asp/Glu-ADT_sf_sub_c"/>
</dbReference>
<dbReference type="PANTHER" id="PTHR15004">
    <property type="entry name" value="GLUTAMYL-TRNA(GLN) AMIDOTRANSFERASE SUBUNIT C, MITOCHONDRIAL"/>
    <property type="match status" value="1"/>
</dbReference>
<dbReference type="RefSeq" id="WP_035473853.1">
    <property type="nucleotide sequence ID" value="NZ_CP159578.1"/>
</dbReference>
<dbReference type="InterPro" id="IPR003837">
    <property type="entry name" value="GatC"/>
</dbReference>
<keyword evidence="1" id="KW-0436">Ligase</keyword>
<protein>
    <recommendedName>
        <fullName evidence="1">Aspartyl/glutamyl-tRNA(Asn/Gln) amidotransferase subunit C</fullName>
        <shortName evidence="1">Asp/Glu-ADT subunit C</shortName>
        <ecNumber evidence="1">6.3.5.-</ecNumber>
    </recommendedName>
</protein>
<gene>
    <name evidence="1 2" type="primary">gatC</name>
    <name evidence="2" type="ORF">ABV408_07320</name>
</gene>
<dbReference type="GO" id="GO:0006412">
    <property type="term" value="P:translation"/>
    <property type="evidence" value="ECO:0007669"/>
    <property type="project" value="UniProtKB-UniRule"/>
</dbReference>
<proteinExistence type="inferred from homology"/>
<dbReference type="EMBL" id="CP159578">
    <property type="protein sequence ID" value="XCJ80985.1"/>
    <property type="molecule type" value="Genomic_DNA"/>
</dbReference>
<comment type="function">
    <text evidence="1">Allows the formation of correctly charged Asn-tRNA(Asn) or Gln-tRNA(Gln) through the transamidation of misacylated Asp-tRNA(Asn) or Glu-tRNA(Gln) in organisms which lack either or both of asparaginyl-tRNA or glutaminyl-tRNA synthetases. The reaction takes place in the presence of glutamine and ATP through an activated phospho-Asp-tRNA(Asn) or phospho-Glu-tRNA(Gln).</text>
</comment>
<reference evidence="2" key="1">
    <citation type="submission" date="2024-06" db="EMBL/GenBank/DDBJ databases">
        <title>Complete genome of Salinicola endophyticus HNIBRBA4755.</title>
        <authorList>
            <person name="Shin S.Y."/>
            <person name="Kang H."/>
            <person name="Song J."/>
        </authorList>
    </citation>
    <scope>NUCLEOTIDE SEQUENCE</scope>
    <source>
        <strain evidence="2">HNIBRBA4755</strain>
    </source>
</reference>
<dbReference type="GO" id="GO:0070681">
    <property type="term" value="P:glutaminyl-tRNAGln biosynthesis via transamidation"/>
    <property type="evidence" value="ECO:0007669"/>
    <property type="project" value="TreeGrafter"/>
</dbReference>
<dbReference type="EC" id="6.3.5.-" evidence="1"/>
<dbReference type="AlphaFoldDB" id="A0AB74UGD7"/>
<dbReference type="GO" id="GO:0050567">
    <property type="term" value="F:glutaminyl-tRNA synthase (glutamine-hydrolyzing) activity"/>
    <property type="evidence" value="ECO:0007669"/>
    <property type="project" value="UniProtKB-UniRule"/>
</dbReference>
<dbReference type="NCBIfam" id="TIGR00135">
    <property type="entry name" value="gatC"/>
    <property type="match status" value="1"/>
</dbReference>
<evidence type="ECO:0000313" key="2">
    <source>
        <dbReference type="EMBL" id="XCJ80985.1"/>
    </source>
</evidence>